<protein>
    <submittedName>
        <fullName evidence="1">Uncharacterized protein</fullName>
    </submittedName>
</protein>
<dbReference type="EMBL" id="WNTK01070443">
    <property type="protein sequence ID" value="KAG9460425.1"/>
    <property type="molecule type" value="Genomic_DNA"/>
</dbReference>
<gene>
    <name evidence="1" type="ORF">GDO78_021864</name>
</gene>
<reference evidence="1" key="1">
    <citation type="thesis" date="2020" institute="ProQuest LLC" country="789 East Eisenhower Parkway, Ann Arbor, MI, USA">
        <title>Comparative Genomics and Chromosome Evolution.</title>
        <authorList>
            <person name="Mudd A.B."/>
        </authorList>
    </citation>
    <scope>NUCLEOTIDE SEQUENCE</scope>
    <source>
        <strain evidence="1">HN-11 Male</strain>
        <tissue evidence="1">Kidney and liver</tissue>
    </source>
</reference>
<name>A0A8J6BCI6_ELECQ</name>
<dbReference type="Proteomes" id="UP000770717">
    <property type="component" value="Unassembled WGS sequence"/>
</dbReference>
<organism evidence="1 2">
    <name type="scientific">Eleutherodactylus coqui</name>
    <name type="common">Puerto Rican coqui</name>
    <dbReference type="NCBI Taxonomy" id="57060"/>
    <lineage>
        <taxon>Eukaryota</taxon>
        <taxon>Metazoa</taxon>
        <taxon>Chordata</taxon>
        <taxon>Craniata</taxon>
        <taxon>Vertebrata</taxon>
        <taxon>Euteleostomi</taxon>
        <taxon>Amphibia</taxon>
        <taxon>Batrachia</taxon>
        <taxon>Anura</taxon>
        <taxon>Neobatrachia</taxon>
        <taxon>Hyloidea</taxon>
        <taxon>Eleutherodactylidae</taxon>
        <taxon>Eleutherodactylinae</taxon>
        <taxon>Eleutherodactylus</taxon>
        <taxon>Eleutherodactylus</taxon>
    </lineage>
</organism>
<dbReference type="AlphaFoldDB" id="A0A8J6BCI6"/>
<sequence>MEERFFLRTSESQLRFCTRGGKVAACCIVVRWPHRRFPLKSMQAVRPAINIASRLRIPCHRLATSWENLCCPCLAASRSDHVRHR</sequence>
<evidence type="ECO:0000313" key="2">
    <source>
        <dbReference type="Proteomes" id="UP000770717"/>
    </source>
</evidence>
<keyword evidence="2" id="KW-1185">Reference proteome</keyword>
<accession>A0A8J6BCI6</accession>
<evidence type="ECO:0000313" key="1">
    <source>
        <dbReference type="EMBL" id="KAG9460425.1"/>
    </source>
</evidence>
<comment type="caution">
    <text evidence="1">The sequence shown here is derived from an EMBL/GenBank/DDBJ whole genome shotgun (WGS) entry which is preliminary data.</text>
</comment>
<proteinExistence type="predicted"/>